<dbReference type="AlphaFoldDB" id="A0A0L8FTG1"/>
<gene>
    <name evidence="1" type="ORF">OCBIM_22008420mg</name>
</gene>
<sequence>MKGLDERERERAPGGGVQPQYQIKETIYGRECRLCSVVWEQSFIYSTLSGMT</sequence>
<dbReference type="EMBL" id="KQ426635">
    <property type="protein sequence ID" value="KOF67982.1"/>
    <property type="molecule type" value="Genomic_DNA"/>
</dbReference>
<protein>
    <submittedName>
        <fullName evidence="1">Uncharacterized protein</fullName>
    </submittedName>
</protein>
<reference evidence="1" key="1">
    <citation type="submission" date="2015-07" db="EMBL/GenBank/DDBJ databases">
        <title>MeaNS - Measles Nucleotide Surveillance Program.</title>
        <authorList>
            <person name="Tran T."/>
            <person name="Druce J."/>
        </authorList>
    </citation>
    <scope>NUCLEOTIDE SEQUENCE</scope>
    <source>
        <strain evidence="1">UCB-OBI-ISO-001</strain>
        <tissue evidence="1">Gonad</tissue>
    </source>
</reference>
<organism evidence="1">
    <name type="scientific">Octopus bimaculoides</name>
    <name type="common">California two-spotted octopus</name>
    <dbReference type="NCBI Taxonomy" id="37653"/>
    <lineage>
        <taxon>Eukaryota</taxon>
        <taxon>Metazoa</taxon>
        <taxon>Spiralia</taxon>
        <taxon>Lophotrochozoa</taxon>
        <taxon>Mollusca</taxon>
        <taxon>Cephalopoda</taxon>
        <taxon>Coleoidea</taxon>
        <taxon>Octopodiformes</taxon>
        <taxon>Octopoda</taxon>
        <taxon>Incirrata</taxon>
        <taxon>Octopodidae</taxon>
        <taxon>Octopus</taxon>
    </lineage>
</organism>
<accession>A0A0L8FTG1</accession>
<evidence type="ECO:0000313" key="1">
    <source>
        <dbReference type="EMBL" id="KOF67982.1"/>
    </source>
</evidence>
<proteinExistence type="predicted"/>
<name>A0A0L8FTG1_OCTBM</name>